<protein>
    <submittedName>
        <fullName evidence="1">Uncharacterized protein</fullName>
    </submittedName>
</protein>
<name>A0A0D2Q5N7_HYPSF</name>
<reference evidence="2" key="1">
    <citation type="submission" date="2014-04" db="EMBL/GenBank/DDBJ databases">
        <title>Evolutionary Origins and Diversification of the Mycorrhizal Mutualists.</title>
        <authorList>
            <consortium name="DOE Joint Genome Institute"/>
            <consortium name="Mycorrhizal Genomics Consortium"/>
            <person name="Kohler A."/>
            <person name="Kuo A."/>
            <person name="Nagy L.G."/>
            <person name="Floudas D."/>
            <person name="Copeland A."/>
            <person name="Barry K.W."/>
            <person name="Cichocki N."/>
            <person name="Veneault-Fourrey C."/>
            <person name="LaButti K."/>
            <person name="Lindquist E.A."/>
            <person name="Lipzen A."/>
            <person name="Lundell T."/>
            <person name="Morin E."/>
            <person name="Murat C."/>
            <person name="Riley R."/>
            <person name="Ohm R."/>
            <person name="Sun H."/>
            <person name="Tunlid A."/>
            <person name="Henrissat B."/>
            <person name="Grigoriev I.V."/>
            <person name="Hibbett D.S."/>
            <person name="Martin F."/>
        </authorList>
    </citation>
    <scope>NUCLEOTIDE SEQUENCE [LARGE SCALE GENOMIC DNA]</scope>
    <source>
        <strain evidence="2">FD-334 SS-4</strain>
    </source>
</reference>
<dbReference type="OrthoDB" id="10003767at2759"/>
<proteinExistence type="predicted"/>
<dbReference type="EMBL" id="KN817526">
    <property type="protein sequence ID" value="KJA26890.1"/>
    <property type="molecule type" value="Genomic_DNA"/>
</dbReference>
<accession>A0A0D2Q5N7</accession>
<sequence length="118" mass="13758">MSEDAVGPVRDRKVLNNNKRKEAQYLIIRATKSVTQRGFPVAIDPKEEEDYEESYARVYYCKLPSRTVIGRLVAPVRPFFKTEADRAVWDRKWCMRPSTAYWLVEHISIPVPPFGILE</sequence>
<dbReference type="AlphaFoldDB" id="A0A0D2Q5N7"/>
<evidence type="ECO:0000313" key="1">
    <source>
        <dbReference type="EMBL" id="KJA26890.1"/>
    </source>
</evidence>
<keyword evidence="2" id="KW-1185">Reference proteome</keyword>
<gene>
    <name evidence="1" type="ORF">HYPSUDRAFT_1034945</name>
</gene>
<organism evidence="1 2">
    <name type="scientific">Hypholoma sublateritium (strain FD-334 SS-4)</name>
    <dbReference type="NCBI Taxonomy" id="945553"/>
    <lineage>
        <taxon>Eukaryota</taxon>
        <taxon>Fungi</taxon>
        <taxon>Dikarya</taxon>
        <taxon>Basidiomycota</taxon>
        <taxon>Agaricomycotina</taxon>
        <taxon>Agaricomycetes</taxon>
        <taxon>Agaricomycetidae</taxon>
        <taxon>Agaricales</taxon>
        <taxon>Agaricineae</taxon>
        <taxon>Strophariaceae</taxon>
        <taxon>Hypholoma</taxon>
    </lineage>
</organism>
<dbReference type="Proteomes" id="UP000054270">
    <property type="component" value="Unassembled WGS sequence"/>
</dbReference>
<evidence type="ECO:0000313" key="2">
    <source>
        <dbReference type="Proteomes" id="UP000054270"/>
    </source>
</evidence>